<dbReference type="Pfam" id="PF20151">
    <property type="entry name" value="DUF6533"/>
    <property type="match status" value="1"/>
</dbReference>
<name>A0A5C3LG90_9AGAR</name>
<sequence length="216" mass="24250">MTTYQASAYDSATSPNGEIAQALYMPEWSSLGAVAIILWDTLLLLDDEYIHIWRTPSFALKWVYVFAPYFALLFQLTNYYFLTHTLSRPPISESICSLWTVVQAAGTQLMMIVIEGVLMLRCLFSQSQNAATGRLLVAVFLMQRVIAAAVSLGARKHVQFDEMCRAKNETTDVFIFGAGVLVTQVVIWTMTLKKRKVRMESGSNSRFVSLLIRDGA</sequence>
<gene>
    <name evidence="3" type="ORF">BDQ12DRAFT_729239</name>
</gene>
<protein>
    <recommendedName>
        <fullName evidence="2">DUF6533 domain-containing protein</fullName>
    </recommendedName>
</protein>
<keyword evidence="4" id="KW-1185">Reference proteome</keyword>
<evidence type="ECO:0000313" key="3">
    <source>
        <dbReference type="EMBL" id="TFK31790.1"/>
    </source>
</evidence>
<dbReference type="OrthoDB" id="2638860at2759"/>
<evidence type="ECO:0000256" key="1">
    <source>
        <dbReference type="SAM" id="Phobius"/>
    </source>
</evidence>
<feature type="transmembrane region" description="Helical" evidence="1">
    <location>
        <begin position="101"/>
        <end position="123"/>
    </location>
</feature>
<dbReference type="InterPro" id="IPR045340">
    <property type="entry name" value="DUF6533"/>
</dbReference>
<keyword evidence="1" id="KW-1133">Transmembrane helix</keyword>
<evidence type="ECO:0000259" key="2">
    <source>
        <dbReference type="Pfam" id="PF20151"/>
    </source>
</evidence>
<feature type="transmembrane region" description="Helical" evidence="1">
    <location>
        <begin position="135"/>
        <end position="154"/>
    </location>
</feature>
<accession>A0A5C3LG90</accession>
<feature type="transmembrane region" description="Helical" evidence="1">
    <location>
        <begin position="174"/>
        <end position="192"/>
    </location>
</feature>
<dbReference type="Proteomes" id="UP000308652">
    <property type="component" value="Unassembled WGS sequence"/>
</dbReference>
<organism evidence="3 4">
    <name type="scientific">Crucibulum laeve</name>
    <dbReference type="NCBI Taxonomy" id="68775"/>
    <lineage>
        <taxon>Eukaryota</taxon>
        <taxon>Fungi</taxon>
        <taxon>Dikarya</taxon>
        <taxon>Basidiomycota</taxon>
        <taxon>Agaricomycotina</taxon>
        <taxon>Agaricomycetes</taxon>
        <taxon>Agaricomycetidae</taxon>
        <taxon>Agaricales</taxon>
        <taxon>Agaricineae</taxon>
        <taxon>Nidulariaceae</taxon>
        <taxon>Crucibulum</taxon>
    </lineage>
</organism>
<dbReference type="AlphaFoldDB" id="A0A5C3LG90"/>
<keyword evidence="1" id="KW-0472">Membrane</keyword>
<reference evidence="3 4" key="1">
    <citation type="journal article" date="2019" name="Nat. Ecol. Evol.">
        <title>Megaphylogeny resolves global patterns of mushroom evolution.</title>
        <authorList>
            <person name="Varga T."/>
            <person name="Krizsan K."/>
            <person name="Foldi C."/>
            <person name="Dima B."/>
            <person name="Sanchez-Garcia M."/>
            <person name="Sanchez-Ramirez S."/>
            <person name="Szollosi G.J."/>
            <person name="Szarkandi J.G."/>
            <person name="Papp V."/>
            <person name="Albert L."/>
            <person name="Andreopoulos W."/>
            <person name="Angelini C."/>
            <person name="Antonin V."/>
            <person name="Barry K.W."/>
            <person name="Bougher N.L."/>
            <person name="Buchanan P."/>
            <person name="Buyck B."/>
            <person name="Bense V."/>
            <person name="Catcheside P."/>
            <person name="Chovatia M."/>
            <person name="Cooper J."/>
            <person name="Damon W."/>
            <person name="Desjardin D."/>
            <person name="Finy P."/>
            <person name="Geml J."/>
            <person name="Haridas S."/>
            <person name="Hughes K."/>
            <person name="Justo A."/>
            <person name="Karasinski D."/>
            <person name="Kautmanova I."/>
            <person name="Kiss B."/>
            <person name="Kocsube S."/>
            <person name="Kotiranta H."/>
            <person name="LaButti K.M."/>
            <person name="Lechner B.E."/>
            <person name="Liimatainen K."/>
            <person name="Lipzen A."/>
            <person name="Lukacs Z."/>
            <person name="Mihaltcheva S."/>
            <person name="Morgado L.N."/>
            <person name="Niskanen T."/>
            <person name="Noordeloos M.E."/>
            <person name="Ohm R.A."/>
            <person name="Ortiz-Santana B."/>
            <person name="Ovrebo C."/>
            <person name="Racz N."/>
            <person name="Riley R."/>
            <person name="Savchenko A."/>
            <person name="Shiryaev A."/>
            <person name="Soop K."/>
            <person name="Spirin V."/>
            <person name="Szebenyi C."/>
            <person name="Tomsovsky M."/>
            <person name="Tulloss R.E."/>
            <person name="Uehling J."/>
            <person name="Grigoriev I.V."/>
            <person name="Vagvolgyi C."/>
            <person name="Papp T."/>
            <person name="Martin F.M."/>
            <person name="Miettinen O."/>
            <person name="Hibbett D.S."/>
            <person name="Nagy L.G."/>
        </authorList>
    </citation>
    <scope>NUCLEOTIDE SEQUENCE [LARGE SCALE GENOMIC DNA]</scope>
    <source>
        <strain evidence="3 4">CBS 166.37</strain>
    </source>
</reference>
<dbReference type="EMBL" id="ML213707">
    <property type="protein sequence ID" value="TFK31790.1"/>
    <property type="molecule type" value="Genomic_DNA"/>
</dbReference>
<proteinExistence type="predicted"/>
<feature type="transmembrane region" description="Helical" evidence="1">
    <location>
        <begin position="58"/>
        <end position="81"/>
    </location>
</feature>
<feature type="domain" description="DUF6533" evidence="2">
    <location>
        <begin position="29"/>
        <end position="73"/>
    </location>
</feature>
<feature type="transmembrane region" description="Helical" evidence="1">
    <location>
        <begin position="28"/>
        <end position="46"/>
    </location>
</feature>
<keyword evidence="1" id="KW-0812">Transmembrane</keyword>
<evidence type="ECO:0000313" key="4">
    <source>
        <dbReference type="Proteomes" id="UP000308652"/>
    </source>
</evidence>